<proteinExistence type="inferred from homology"/>
<dbReference type="KEGG" id="lbz:LBRM_35_7380"/>
<evidence type="ECO:0000256" key="3">
    <source>
        <dbReference type="ARBA" id="ARBA00022679"/>
    </source>
</evidence>
<dbReference type="RefSeq" id="XP_001569347.1">
    <property type="nucleotide sequence ID" value="XM_001569297.1"/>
</dbReference>
<dbReference type="GO" id="GO:0003682">
    <property type="term" value="F:chromatin binding"/>
    <property type="evidence" value="ECO:0007669"/>
    <property type="project" value="TreeGrafter"/>
</dbReference>
<feature type="active site" description="Proton donor/acceptor" evidence="5">
    <location>
        <position position="197"/>
    </location>
</feature>
<dbReference type="Proteomes" id="UP000319462">
    <property type="component" value="Chromosome 35"/>
</dbReference>
<dbReference type="Gene3D" id="1.10.10.10">
    <property type="entry name" value="Winged helix-like DNA-binding domain superfamily/Winged helix DNA-binding domain"/>
    <property type="match status" value="1"/>
</dbReference>
<protein>
    <recommendedName>
        <fullName evidence="2">histone acetyltransferase</fullName>
        <ecNumber evidence="2">2.3.1.48</ecNumber>
    </recommendedName>
</protein>
<dbReference type="InterPro" id="IPR036388">
    <property type="entry name" value="WH-like_DNA-bd_sf"/>
</dbReference>
<dbReference type="Gene3D" id="3.40.630.30">
    <property type="match status" value="1"/>
</dbReference>
<dbReference type="AlphaFoldDB" id="A0A3P3ZJX3"/>
<dbReference type="InterPro" id="IPR016181">
    <property type="entry name" value="Acyl_CoA_acyltransferase"/>
</dbReference>
<dbReference type="GO" id="GO:0004402">
    <property type="term" value="F:histone acetyltransferase activity"/>
    <property type="evidence" value="ECO:0007669"/>
    <property type="project" value="InterPro"/>
</dbReference>
<dbReference type="GO" id="GO:0003712">
    <property type="term" value="F:transcription coregulator activity"/>
    <property type="evidence" value="ECO:0007669"/>
    <property type="project" value="TreeGrafter"/>
</dbReference>
<keyword evidence="4" id="KW-0007">Acetylation</keyword>
<evidence type="ECO:0000256" key="4">
    <source>
        <dbReference type="ARBA" id="ARBA00022990"/>
    </source>
</evidence>
<dbReference type="PROSITE" id="PS51726">
    <property type="entry name" value="MYST_HAT"/>
    <property type="match status" value="1"/>
</dbReference>
<dbReference type="EMBL" id="LS997634">
    <property type="protein sequence ID" value="SYZ70570.1"/>
    <property type="molecule type" value="Genomic_DNA"/>
</dbReference>
<evidence type="ECO:0000256" key="1">
    <source>
        <dbReference type="ARBA" id="ARBA00010107"/>
    </source>
</evidence>
<dbReference type="GO" id="GO:0000785">
    <property type="term" value="C:chromatin"/>
    <property type="evidence" value="ECO:0007669"/>
    <property type="project" value="TreeGrafter"/>
</dbReference>
<dbReference type="SUPFAM" id="SSF55729">
    <property type="entry name" value="Acyl-CoA N-acyltransferases (Nat)"/>
    <property type="match status" value="1"/>
</dbReference>
<keyword evidence="3 7" id="KW-0808">Transferase</keyword>
<reference evidence="7 8" key="1">
    <citation type="submission" date="2018-09" db="EMBL/GenBank/DDBJ databases">
        <authorList>
            <person name="Peiro R."/>
            <person name="Begona"/>
            <person name="Cbmso G."/>
            <person name="Lopez M."/>
            <person name="Gonzalez S."/>
        </authorList>
    </citation>
    <scope>NUCLEOTIDE SEQUENCE [LARGE SCALE GENOMIC DNA]</scope>
</reference>
<dbReference type="FunFam" id="3.40.630.30:FF:000159">
    <property type="entry name" value="Histone acetyltransferase"/>
    <property type="match status" value="1"/>
</dbReference>
<evidence type="ECO:0000256" key="2">
    <source>
        <dbReference type="ARBA" id="ARBA00013184"/>
    </source>
</evidence>
<evidence type="ECO:0000259" key="6">
    <source>
        <dbReference type="PROSITE" id="PS51726"/>
    </source>
</evidence>
<dbReference type="VEuPathDB" id="TriTrypDB:LbrM.35.7380"/>
<dbReference type="GO" id="GO:0005634">
    <property type="term" value="C:nucleus"/>
    <property type="evidence" value="ECO:0007669"/>
    <property type="project" value="TreeGrafter"/>
</dbReference>
<feature type="domain" description="MYST-type HAT" evidence="6">
    <location>
        <begin position="3"/>
        <end position="290"/>
    </location>
</feature>
<dbReference type="InterPro" id="IPR050603">
    <property type="entry name" value="MYST_HAT"/>
</dbReference>
<evidence type="ECO:0000313" key="7">
    <source>
        <dbReference type="EMBL" id="SYZ70570.1"/>
    </source>
</evidence>
<dbReference type="GO" id="GO:0006357">
    <property type="term" value="P:regulation of transcription by RNA polymerase II"/>
    <property type="evidence" value="ECO:0007669"/>
    <property type="project" value="TreeGrafter"/>
</dbReference>
<name>A0A3P3ZJX3_LEIBR</name>
<comment type="similarity">
    <text evidence="1">Belongs to the MYST (SAS/MOZ) family.</text>
</comment>
<evidence type="ECO:0000256" key="5">
    <source>
        <dbReference type="PIRSR" id="PIRSR602717-51"/>
    </source>
</evidence>
<dbReference type="PANTHER" id="PTHR10615:SF208">
    <property type="entry name" value="HISTONE ACETYLTRANSFERASE"/>
    <property type="match status" value="1"/>
</dbReference>
<dbReference type="EC" id="2.3.1.48" evidence="2"/>
<dbReference type="InterPro" id="IPR002717">
    <property type="entry name" value="HAT_MYST-type"/>
</dbReference>
<dbReference type="Pfam" id="PF01853">
    <property type="entry name" value="MOZ_SAS"/>
    <property type="match status" value="1"/>
</dbReference>
<organism evidence="7 8">
    <name type="scientific">Leishmania braziliensis MHOM/BR/75/M2904</name>
    <dbReference type="NCBI Taxonomy" id="420245"/>
    <lineage>
        <taxon>Eukaryota</taxon>
        <taxon>Discoba</taxon>
        <taxon>Euglenozoa</taxon>
        <taxon>Kinetoplastea</taxon>
        <taxon>Metakinetoplastina</taxon>
        <taxon>Trypanosomatida</taxon>
        <taxon>Trypanosomatidae</taxon>
        <taxon>Leishmaniinae</taxon>
        <taxon>Leishmania</taxon>
        <taxon>Leishmania braziliensis species complex</taxon>
    </lineage>
</organism>
<sequence length="293" mass="32729">MICRATSDGGVEDSTKSVSVRVVSPRHTFCGVAEQNVRGLFNDRGTVFLCDSCLSIFAHAGHLQQHVQGCRNAFWIPGDEVYRDEEHRFCVFALDGRKPQCVALARRICLLSKLFLVDKVTLDDVHFFSFMALFEVDDEGFHFVGYFSKEWTSSTSCVNTLSCVMVLPPFRSKGYGGFLVRLSYEMARVEGIVGTPERPLSTSGNALFRRVWREEVLFAVFALEERGIPITIGELSKASSLIIEDVLVALQDLDVLFSVGKQGPLLVVNASEKTRLLQRRLAAEKLYWTSAPS</sequence>
<dbReference type="PANTHER" id="PTHR10615">
    <property type="entry name" value="HISTONE ACETYLTRANSFERASE"/>
    <property type="match status" value="1"/>
</dbReference>
<gene>
    <name evidence="7" type="ORF">LBRM2904_35.7620</name>
</gene>
<accession>A0A3P3ZJX3</accession>
<evidence type="ECO:0000313" key="8">
    <source>
        <dbReference type="Proteomes" id="UP000319462"/>
    </source>
</evidence>